<evidence type="ECO:0000313" key="3">
    <source>
        <dbReference type="Proteomes" id="UP001073227"/>
    </source>
</evidence>
<dbReference type="EMBL" id="JAOVZR010000001">
    <property type="protein sequence ID" value="MCY0146998.1"/>
    <property type="molecule type" value="Genomic_DNA"/>
</dbReference>
<protein>
    <submittedName>
        <fullName evidence="2">Class I SAM-dependent methyltransferase</fullName>
    </submittedName>
</protein>
<keyword evidence="2" id="KW-0489">Methyltransferase</keyword>
<dbReference type="SUPFAM" id="SSF53335">
    <property type="entry name" value="S-adenosyl-L-methionine-dependent methyltransferases"/>
    <property type="match status" value="1"/>
</dbReference>
<dbReference type="InterPro" id="IPR013217">
    <property type="entry name" value="Methyltransf_12"/>
</dbReference>
<proteinExistence type="predicted"/>
<dbReference type="Gene3D" id="3.40.50.150">
    <property type="entry name" value="Vaccinia Virus protein VP39"/>
    <property type="match status" value="1"/>
</dbReference>
<dbReference type="InterPro" id="IPR029063">
    <property type="entry name" value="SAM-dependent_MTases_sf"/>
</dbReference>
<name>A0ABT3Z5F6_9HYPH</name>
<sequence length="234" mass="24945">MNGTSAAKFDPTRANEFALQSRIGLAGYEACHELAACMLSAALGQTSTATVLVAGAGGTGNEIINAGRLEPAWRFVAVDPSPPMLELARSQIEAAGLAGRTKFVSCLLADLEDERQFDAATLIGVLHHLPGDAAKRGMLSDLAIRLKPGAPLILAANHRTYGSDPLTMAAWGNRWRMNGATPEEVRNKLGTILKGADPLPSEEAVFTLMAETGFGSPKRFFSSLFWGAWICFRN</sequence>
<gene>
    <name evidence="2" type="ORF">OEG84_04505</name>
</gene>
<accession>A0ABT3Z5F6</accession>
<organism evidence="2 3">
    <name type="scientific">Hoeflea algicola</name>
    <dbReference type="NCBI Taxonomy" id="2983763"/>
    <lineage>
        <taxon>Bacteria</taxon>
        <taxon>Pseudomonadati</taxon>
        <taxon>Pseudomonadota</taxon>
        <taxon>Alphaproteobacteria</taxon>
        <taxon>Hyphomicrobiales</taxon>
        <taxon>Rhizobiaceae</taxon>
        <taxon>Hoeflea</taxon>
    </lineage>
</organism>
<dbReference type="RefSeq" id="WP_267652624.1">
    <property type="nucleotide sequence ID" value="NZ_JAOVZR010000001.1"/>
</dbReference>
<dbReference type="GO" id="GO:0008168">
    <property type="term" value="F:methyltransferase activity"/>
    <property type="evidence" value="ECO:0007669"/>
    <property type="project" value="UniProtKB-KW"/>
</dbReference>
<dbReference type="GO" id="GO:0032259">
    <property type="term" value="P:methylation"/>
    <property type="evidence" value="ECO:0007669"/>
    <property type="project" value="UniProtKB-KW"/>
</dbReference>
<keyword evidence="2" id="KW-0808">Transferase</keyword>
<dbReference type="CDD" id="cd02440">
    <property type="entry name" value="AdoMet_MTases"/>
    <property type="match status" value="1"/>
</dbReference>
<evidence type="ECO:0000313" key="2">
    <source>
        <dbReference type="EMBL" id="MCY0146998.1"/>
    </source>
</evidence>
<feature type="domain" description="Methyltransferase type 12" evidence="1">
    <location>
        <begin position="57"/>
        <end position="151"/>
    </location>
</feature>
<reference evidence="2" key="1">
    <citation type="submission" date="2022-10" db="EMBL/GenBank/DDBJ databases">
        <title>Hoeflea sp. G2-23, isolated from marine algae.</title>
        <authorList>
            <person name="Kristyanto S."/>
            <person name="Kim J.M."/>
            <person name="Jeon C.O."/>
        </authorList>
    </citation>
    <scope>NUCLEOTIDE SEQUENCE</scope>
    <source>
        <strain evidence="2">G2-23</strain>
    </source>
</reference>
<comment type="caution">
    <text evidence="2">The sequence shown here is derived from an EMBL/GenBank/DDBJ whole genome shotgun (WGS) entry which is preliminary data.</text>
</comment>
<evidence type="ECO:0000259" key="1">
    <source>
        <dbReference type="Pfam" id="PF08242"/>
    </source>
</evidence>
<dbReference type="Proteomes" id="UP001073227">
    <property type="component" value="Unassembled WGS sequence"/>
</dbReference>
<keyword evidence="3" id="KW-1185">Reference proteome</keyword>
<dbReference type="Pfam" id="PF08242">
    <property type="entry name" value="Methyltransf_12"/>
    <property type="match status" value="1"/>
</dbReference>